<keyword evidence="2" id="KW-1185">Reference proteome</keyword>
<gene>
    <name evidence="1" type="ORF">R1flu_012832</name>
</gene>
<protein>
    <submittedName>
        <fullName evidence="1">Uncharacterized protein</fullName>
    </submittedName>
</protein>
<dbReference type="AlphaFoldDB" id="A0ABD1ZCR9"/>
<name>A0ABD1ZCR9_9MARC</name>
<sequence length="97" mass="10717">MRSHDLSLRRRSDHALSRAGCGSSGASFILRWMHQTWDSSFTFSLVDSTGPELRHNQSPIASVMLDDLAHLVDVGEQRRPFGVGLLFSSAFRATSLA</sequence>
<proteinExistence type="predicted"/>
<dbReference type="Proteomes" id="UP001605036">
    <property type="component" value="Unassembled WGS sequence"/>
</dbReference>
<evidence type="ECO:0000313" key="2">
    <source>
        <dbReference type="Proteomes" id="UP001605036"/>
    </source>
</evidence>
<comment type="caution">
    <text evidence="1">The sequence shown here is derived from an EMBL/GenBank/DDBJ whole genome shotgun (WGS) entry which is preliminary data.</text>
</comment>
<reference evidence="1 2" key="1">
    <citation type="submission" date="2024-09" db="EMBL/GenBank/DDBJ databases">
        <title>Chromosome-scale assembly of Riccia fluitans.</title>
        <authorList>
            <person name="Paukszto L."/>
            <person name="Sawicki J."/>
            <person name="Karawczyk K."/>
            <person name="Piernik-Szablinska J."/>
            <person name="Szczecinska M."/>
            <person name="Mazdziarz M."/>
        </authorList>
    </citation>
    <scope>NUCLEOTIDE SEQUENCE [LARGE SCALE GENOMIC DNA]</scope>
    <source>
        <strain evidence="1">Rf_01</strain>
        <tissue evidence="1">Aerial parts of the thallus</tissue>
    </source>
</reference>
<accession>A0ABD1ZCR9</accession>
<organism evidence="1 2">
    <name type="scientific">Riccia fluitans</name>
    <dbReference type="NCBI Taxonomy" id="41844"/>
    <lineage>
        <taxon>Eukaryota</taxon>
        <taxon>Viridiplantae</taxon>
        <taxon>Streptophyta</taxon>
        <taxon>Embryophyta</taxon>
        <taxon>Marchantiophyta</taxon>
        <taxon>Marchantiopsida</taxon>
        <taxon>Marchantiidae</taxon>
        <taxon>Marchantiales</taxon>
        <taxon>Ricciaceae</taxon>
        <taxon>Riccia</taxon>
    </lineage>
</organism>
<dbReference type="EMBL" id="JBHFFA010000002">
    <property type="protein sequence ID" value="KAL2645245.1"/>
    <property type="molecule type" value="Genomic_DNA"/>
</dbReference>
<evidence type="ECO:0000313" key="1">
    <source>
        <dbReference type="EMBL" id="KAL2645245.1"/>
    </source>
</evidence>